<reference evidence="1 2" key="1">
    <citation type="submission" date="2018-07" db="EMBL/GenBank/DDBJ databases">
        <title>Genomic and Epidemiologic Investigation of an Indolent Hospital Outbreak.</title>
        <authorList>
            <person name="Johnson R.C."/>
            <person name="Deming C."/>
            <person name="Conlan S."/>
            <person name="Zellmer C.J."/>
            <person name="Michelin A.V."/>
            <person name="Lee-Lin S."/>
            <person name="Thomas P.J."/>
            <person name="Park M."/>
            <person name="Weingarten R.A."/>
            <person name="Less J."/>
            <person name="Dekker J.P."/>
            <person name="Frank K.M."/>
            <person name="Musser K.A."/>
            <person name="Mcquiston J.R."/>
            <person name="Henderson D.K."/>
            <person name="Lau A.F."/>
            <person name="Palmore T.N."/>
            <person name="Segre J.A."/>
        </authorList>
    </citation>
    <scope>NUCLEOTIDE SEQUENCE [LARGE SCALE GENOMIC DNA]</scope>
    <source>
        <strain evidence="1 2">SK-NIH.Env6_1116</strain>
    </source>
</reference>
<accession>A0A430BLF0</accession>
<evidence type="ECO:0000313" key="1">
    <source>
        <dbReference type="EMBL" id="RSU52477.1"/>
    </source>
</evidence>
<evidence type="ECO:0008006" key="3">
    <source>
        <dbReference type="Google" id="ProtNLM"/>
    </source>
</evidence>
<protein>
    <recommendedName>
        <fullName evidence="3">XRE family transcriptional regulator</fullName>
    </recommendedName>
</protein>
<dbReference type="RefSeq" id="WP_081331667.1">
    <property type="nucleotide sequence ID" value="NZ_JARQWY010000011.1"/>
</dbReference>
<evidence type="ECO:0000313" key="2">
    <source>
        <dbReference type="Proteomes" id="UP000287401"/>
    </source>
</evidence>
<dbReference type="Proteomes" id="UP000287401">
    <property type="component" value="Unassembled WGS sequence"/>
</dbReference>
<dbReference type="AlphaFoldDB" id="A0A430BLF0"/>
<name>A0A430BLF0_SPHYA</name>
<organism evidence="1 2">
    <name type="scientific">Sphingobium yanoikuyae</name>
    <name type="common">Sphingomonas yanoikuyae</name>
    <dbReference type="NCBI Taxonomy" id="13690"/>
    <lineage>
        <taxon>Bacteria</taxon>
        <taxon>Pseudomonadati</taxon>
        <taxon>Pseudomonadota</taxon>
        <taxon>Alphaproteobacteria</taxon>
        <taxon>Sphingomonadales</taxon>
        <taxon>Sphingomonadaceae</taxon>
        <taxon>Sphingobium</taxon>
    </lineage>
</organism>
<comment type="caution">
    <text evidence="1">The sequence shown here is derived from an EMBL/GenBank/DDBJ whole genome shotgun (WGS) entry which is preliminary data.</text>
</comment>
<gene>
    <name evidence="1" type="ORF">DAH51_21160</name>
</gene>
<proteinExistence type="predicted"/>
<sequence length="118" mass="12896">MFPKTGNILPPEEASQAFIQMISHALVEELGRTHQAVKTAVRWTGASERSVKHWLAGTHAPQGPHLLCLMRHSNFVLGALLAAAGRNDVLLTMELSALRQKLADVIDVLDRLTVSGEH</sequence>
<dbReference type="EMBL" id="QRAL01000033">
    <property type="protein sequence ID" value="RSU52477.1"/>
    <property type="molecule type" value="Genomic_DNA"/>
</dbReference>